<feature type="region of interest" description="Disordered" evidence="11">
    <location>
        <begin position="1"/>
        <end position="153"/>
    </location>
</feature>
<feature type="compositionally biased region" description="Basic and acidic residues" evidence="11">
    <location>
        <begin position="382"/>
        <end position="404"/>
    </location>
</feature>
<evidence type="ECO:0000256" key="3">
    <source>
        <dbReference type="ARBA" id="ARBA00022448"/>
    </source>
</evidence>
<keyword evidence="8" id="KW-0539">Nucleus</keyword>
<dbReference type="GO" id="GO:0015031">
    <property type="term" value="P:protein transport"/>
    <property type="evidence" value="ECO:0007669"/>
    <property type="project" value="UniProtKB-KW"/>
</dbReference>
<evidence type="ECO:0000256" key="4">
    <source>
        <dbReference type="ARBA" id="ARBA00022816"/>
    </source>
</evidence>
<feature type="compositionally biased region" description="Basic and acidic residues" evidence="11">
    <location>
        <begin position="67"/>
        <end position="85"/>
    </location>
</feature>
<feature type="compositionally biased region" description="Polar residues" evidence="11">
    <location>
        <begin position="91"/>
        <end position="113"/>
    </location>
</feature>
<comment type="subcellular location">
    <subcellularLocation>
        <location evidence="1">Nucleus</location>
        <location evidence="1">Nuclear pore complex</location>
    </subcellularLocation>
</comment>
<dbReference type="GO" id="GO:0005543">
    <property type="term" value="F:phospholipid binding"/>
    <property type="evidence" value="ECO:0007669"/>
    <property type="project" value="TreeGrafter"/>
</dbReference>
<dbReference type="GO" id="GO:0000822">
    <property type="term" value="F:inositol hexakisphosphate binding"/>
    <property type="evidence" value="ECO:0007669"/>
    <property type="project" value="TreeGrafter"/>
</dbReference>
<comment type="caution">
    <text evidence="12">The sequence shown here is derived from an EMBL/GenBank/DDBJ whole genome shotgun (WGS) entry which is preliminary data.</text>
</comment>
<keyword evidence="7" id="KW-0906">Nuclear pore complex</keyword>
<feature type="compositionally biased region" description="Polar residues" evidence="11">
    <location>
        <begin position="19"/>
        <end position="44"/>
    </location>
</feature>
<evidence type="ECO:0000256" key="6">
    <source>
        <dbReference type="ARBA" id="ARBA00023010"/>
    </source>
</evidence>
<feature type="region of interest" description="Disordered" evidence="11">
    <location>
        <begin position="168"/>
        <end position="224"/>
    </location>
</feature>
<evidence type="ECO:0000256" key="1">
    <source>
        <dbReference type="ARBA" id="ARBA00004567"/>
    </source>
</evidence>
<dbReference type="InterPro" id="IPR012476">
    <property type="entry name" value="GLE1"/>
</dbReference>
<sequence length="730" mass="84759">MRFTIPSSDEDEDEDEQRLTTALSPLGTRTPSNNTKSSINQSNRALEDHGDWRREKKKKTSKKDKQKGKEITTKDRMIEPTERRAARVRQRTNSIRKFNSLSRSQISDNQNHVNGDDEKDKVFCEVSSVPSSQTSPSPFANPPESIKSTSKGFRDSLLRSSLRIRLEDIQSSSSASSSSGEEDQDQDSEEELWPITKSSSSSNHRSVTGNSILSSSGNQPRSFLVVDHDPVQMWDRRERESSYKVAMRNAIDRRKHFEGIHMRTLRLATEAQERESREKIEELNEILARIGLDKEREMRQMKDGFEKREKERSRLFESMILEAERQEAEESLRLNRIRQEEAALKAEQQRRELEIRQKLEEEKRIRKKKQIAEEQVRLKEKLEREQREKEEEEERERLRKHDGSPTRANYEKWQLTMQKIKEEVLPRVSSDDNFRSICRQAKRRITPKVGQLTNSYSQIQKVIIDLAEVLKETKRAGMEVHLWTCNHLSKALIKQAETEVTAKLNTVYPLGRVVVGLILLGYPELGDVLMARLVKKCYFVSCYKPLMGVGQSDEDYKKQLGFQISASRRDETIVEYSSRMAGLAALYASIIQTDPFDIVPSLRTSNMERDKLYKIPAQFRLDVCWTWISSMMKEPIVSVVTTIEVLINFLSVVGDRMCEVYGKQFYKLIRLILEEGIRKQKVGFQFDTSTKTGIGSRPSIVKLESILEEFLVKYKDKNFKPVEGRLYDNY</sequence>
<feature type="compositionally biased region" description="Basic and acidic residues" evidence="11">
    <location>
        <begin position="45"/>
        <end position="54"/>
    </location>
</feature>
<evidence type="ECO:0000256" key="7">
    <source>
        <dbReference type="ARBA" id="ARBA00023132"/>
    </source>
</evidence>
<dbReference type="PANTHER" id="PTHR12960">
    <property type="entry name" value="GLE-1-RELATED"/>
    <property type="match status" value="1"/>
</dbReference>
<dbReference type="Pfam" id="PF07817">
    <property type="entry name" value="GLE1"/>
    <property type="match status" value="1"/>
</dbReference>
<gene>
    <name evidence="12" type="ORF">PPACK8108_LOCUS9473</name>
</gene>
<name>A0AAV0AZW3_PHAPC</name>
<dbReference type="GO" id="GO:0016973">
    <property type="term" value="P:poly(A)+ mRNA export from nucleus"/>
    <property type="evidence" value="ECO:0007669"/>
    <property type="project" value="InterPro"/>
</dbReference>
<evidence type="ECO:0000256" key="8">
    <source>
        <dbReference type="ARBA" id="ARBA00023242"/>
    </source>
</evidence>
<keyword evidence="13" id="KW-1185">Reference proteome</keyword>
<organism evidence="12 13">
    <name type="scientific">Phakopsora pachyrhizi</name>
    <name type="common">Asian soybean rust disease fungus</name>
    <dbReference type="NCBI Taxonomy" id="170000"/>
    <lineage>
        <taxon>Eukaryota</taxon>
        <taxon>Fungi</taxon>
        <taxon>Dikarya</taxon>
        <taxon>Basidiomycota</taxon>
        <taxon>Pucciniomycotina</taxon>
        <taxon>Pucciniomycetes</taxon>
        <taxon>Pucciniales</taxon>
        <taxon>Phakopsoraceae</taxon>
        <taxon>Phakopsora</taxon>
    </lineage>
</organism>
<keyword evidence="6" id="KW-0811">Translocation</keyword>
<dbReference type="EMBL" id="CALTRL010002050">
    <property type="protein sequence ID" value="CAH7674573.1"/>
    <property type="molecule type" value="Genomic_DNA"/>
</dbReference>
<evidence type="ECO:0000256" key="2">
    <source>
        <dbReference type="ARBA" id="ARBA00011056"/>
    </source>
</evidence>
<dbReference type="Gene3D" id="1.25.40.510">
    <property type="entry name" value="GLE1-like"/>
    <property type="match status" value="1"/>
</dbReference>
<evidence type="ECO:0000256" key="11">
    <source>
        <dbReference type="SAM" id="MobiDB-lite"/>
    </source>
</evidence>
<evidence type="ECO:0000256" key="10">
    <source>
        <dbReference type="ARBA" id="ARBA00029983"/>
    </source>
</evidence>
<comment type="similarity">
    <text evidence="2">Belongs to the GLE1 family.</text>
</comment>
<keyword evidence="4" id="KW-0509">mRNA transport</keyword>
<feature type="compositionally biased region" description="Polar residues" evidence="11">
    <location>
        <begin position="196"/>
        <end position="221"/>
    </location>
</feature>
<feature type="region of interest" description="Disordered" evidence="11">
    <location>
        <begin position="382"/>
        <end position="406"/>
    </location>
</feature>
<dbReference type="InterPro" id="IPR038506">
    <property type="entry name" value="GLE1-like_sf"/>
</dbReference>
<keyword evidence="3" id="KW-0813">Transport</keyword>
<evidence type="ECO:0000256" key="5">
    <source>
        <dbReference type="ARBA" id="ARBA00022927"/>
    </source>
</evidence>
<keyword evidence="5" id="KW-0653">Protein transport</keyword>
<protein>
    <recommendedName>
        <fullName evidence="9">mRNA export factor GLE1</fullName>
    </recommendedName>
    <alternativeName>
        <fullName evidence="10">Nucleoporin GLE1</fullName>
    </alternativeName>
</protein>
<dbReference type="GO" id="GO:0031369">
    <property type="term" value="F:translation initiation factor binding"/>
    <property type="evidence" value="ECO:0007669"/>
    <property type="project" value="TreeGrafter"/>
</dbReference>
<feature type="compositionally biased region" description="Low complexity" evidence="11">
    <location>
        <begin position="126"/>
        <end position="138"/>
    </location>
</feature>
<dbReference type="GO" id="GO:0005737">
    <property type="term" value="C:cytoplasm"/>
    <property type="evidence" value="ECO:0007669"/>
    <property type="project" value="TreeGrafter"/>
</dbReference>
<dbReference type="AlphaFoldDB" id="A0AAV0AZW3"/>
<feature type="compositionally biased region" description="Low complexity" evidence="11">
    <location>
        <begin position="168"/>
        <end position="179"/>
    </location>
</feature>
<feature type="compositionally biased region" description="Basic residues" evidence="11">
    <location>
        <begin position="55"/>
        <end position="66"/>
    </location>
</feature>
<proteinExistence type="inferred from homology"/>
<evidence type="ECO:0000256" key="9">
    <source>
        <dbReference type="ARBA" id="ARBA00026227"/>
    </source>
</evidence>
<dbReference type="Proteomes" id="UP001153365">
    <property type="component" value="Unassembled WGS sequence"/>
</dbReference>
<dbReference type="GO" id="GO:0044614">
    <property type="term" value="C:nuclear pore cytoplasmic filaments"/>
    <property type="evidence" value="ECO:0007669"/>
    <property type="project" value="TreeGrafter"/>
</dbReference>
<accession>A0AAV0AZW3</accession>
<dbReference type="PANTHER" id="PTHR12960:SF0">
    <property type="entry name" value="MRNA EXPORT FACTOR GLE1"/>
    <property type="match status" value="1"/>
</dbReference>
<reference evidence="12" key="1">
    <citation type="submission" date="2022-06" db="EMBL/GenBank/DDBJ databases">
        <authorList>
            <consortium name="SYNGENTA / RWTH Aachen University"/>
        </authorList>
    </citation>
    <scope>NUCLEOTIDE SEQUENCE</scope>
</reference>
<feature type="compositionally biased region" description="Acidic residues" evidence="11">
    <location>
        <begin position="180"/>
        <end position="192"/>
    </location>
</feature>
<evidence type="ECO:0000313" key="13">
    <source>
        <dbReference type="Proteomes" id="UP001153365"/>
    </source>
</evidence>
<evidence type="ECO:0000313" key="12">
    <source>
        <dbReference type="EMBL" id="CAH7674573.1"/>
    </source>
</evidence>
<feature type="compositionally biased region" description="Basic and acidic residues" evidence="11">
    <location>
        <begin position="114"/>
        <end position="123"/>
    </location>
</feature>